<name>A0AAV4S8C0_CAEEX</name>
<keyword evidence="3" id="KW-1185">Reference proteome</keyword>
<evidence type="ECO:0008006" key="4">
    <source>
        <dbReference type="Google" id="ProtNLM"/>
    </source>
</evidence>
<evidence type="ECO:0000313" key="3">
    <source>
        <dbReference type="Proteomes" id="UP001054945"/>
    </source>
</evidence>
<evidence type="ECO:0000256" key="1">
    <source>
        <dbReference type="SAM" id="MobiDB-lite"/>
    </source>
</evidence>
<accession>A0AAV4S8C0</accession>
<evidence type="ECO:0000313" key="2">
    <source>
        <dbReference type="EMBL" id="GIY29346.1"/>
    </source>
</evidence>
<dbReference type="EMBL" id="BPLR01009056">
    <property type="protein sequence ID" value="GIY29346.1"/>
    <property type="molecule type" value="Genomic_DNA"/>
</dbReference>
<protein>
    <recommendedName>
        <fullName evidence="4">Ycf15</fullName>
    </recommendedName>
</protein>
<gene>
    <name evidence="2" type="ORF">CEXT_143401</name>
</gene>
<comment type="caution">
    <text evidence="2">The sequence shown here is derived from an EMBL/GenBank/DDBJ whole genome shotgun (WGS) entry which is preliminary data.</text>
</comment>
<dbReference type="AlphaFoldDB" id="A0AAV4S8C0"/>
<organism evidence="2 3">
    <name type="scientific">Caerostris extrusa</name>
    <name type="common">Bark spider</name>
    <name type="synonym">Caerostris bankana</name>
    <dbReference type="NCBI Taxonomy" id="172846"/>
    <lineage>
        <taxon>Eukaryota</taxon>
        <taxon>Metazoa</taxon>
        <taxon>Ecdysozoa</taxon>
        <taxon>Arthropoda</taxon>
        <taxon>Chelicerata</taxon>
        <taxon>Arachnida</taxon>
        <taxon>Araneae</taxon>
        <taxon>Araneomorphae</taxon>
        <taxon>Entelegynae</taxon>
        <taxon>Araneoidea</taxon>
        <taxon>Araneidae</taxon>
        <taxon>Caerostris</taxon>
    </lineage>
</organism>
<dbReference type="Proteomes" id="UP001054945">
    <property type="component" value="Unassembled WGS sequence"/>
</dbReference>
<reference evidence="2 3" key="1">
    <citation type="submission" date="2021-06" db="EMBL/GenBank/DDBJ databases">
        <title>Caerostris extrusa draft genome.</title>
        <authorList>
            <person name="Kono N."/>
            <person name="Arakawa K."/>
        </authorList>
    </citation>
    <scope>NUCLEOTIDE SEQUENCE [LARGE SCALE GENOMIC DNA]</scope>
</reference>
<feature type="region of interest" description="Disordered" evidence="1">
    <location>
        <begin position="35"/>
        <end position="58"/>
    </location>
</feature>
<sequence>MGQRRKNSNTKMWVNIKGMHTWQVLSSSSIGRNPDFLGLNSQEQESAPQHPAPPHHFSLSDTHLRCIRALHFIRK</sequence>
<proteinExistence type="predicted"/>